<organism evidence="7">
    <name type="scientific">Daucus carota subsp. sativus</name>
    <name type="common">Carrot</name>
    <dbReference type="NCBI Taxonomy" id="79200"/>
    <lineage>
        <taxon>Eukaryota</taxon>
        <taxon>Viridiplantae</taxon>
        <taxon>Streptophyta</taxon>
        <taxon>Embryophyta</taxon>
        <taxon>Tracheophyta</taxon>
        <taxon>Spermatophyta</taxon>
        <taxon>Magnoliopsida</taxon>
        <taxon>eudicotyledons</taxon>
        <taxon>Gunneridae</taxon>
        <taxon>Pentapetalae</taxon>
        <taxon>asterids</taxon>
        <taxon>campanulids</taxon>
        <taxon>Apiales</taxon>
        <taxon>Apiaceae</taxon>
        <taxon>Apioideae</taxon>
        <taxon>Scandiceae</taxon>
        <taxon>Daucinae</taxon>
        <taxon>Daucus</taxon>
        <taxon>Daucus sect. Daucus</taxon>
    </lineage>
</organism>
<keyword evidence="5 6" id="KW-0472">Membrane</keyword>
<protein>
    <recommendedName>
        <fullName evidence="6">Probable purine permease</fullName>
    </recommendedName>
</protein>
<dbReference type="STRING" id="79200.A0A166GM40"/>
<comment type="subcellular location">
    <subcellularLocation>
        <location evidence="6">Membrane</location>
        <topology evidence="6">Multi-pass membrane protein</topology>
    </subcellularLocation>
</comment>
<dbReference type="PANTHER" id="PTHR31376">
    <property type="entry name" value="OS09G0467300 PROTEIN-RELATED"/>
    <property type="match status" value="1"/>
</dbReference>
<dbReference type="OMA" id="HTEQGEN"/>
<sequence>MYLHVLLIGFLMTLGVAVLYGFVLPSVELIYKKAKQTVTYSLVIEMQIIISLSATILCVVGMVINNDFQAIPREAASFELGQTMYYLVLAADAFLWQLFFLGAIGVIFCNNSILSGILISALLPVSEILAVFMFGEKFTPEKGISLFLALWGSVSYFYEEAKQDKEKKRIAEHEEKELERIAQDEYQFTDITQIVLQKQKFTSFTINAVFLLCIGAVVLAFHTSSDRPADESNKQYFLGFFMTLGAAALYGFILPAIELMCKKAKQPINYSVVMEMQVVMSFFATVVCAIGMLVNHDFTVNLITSR</sequence>
<name>A0A166GM40_DAUCS</name>
<dbReference type="GO" id="GO:0015211">
    <property type="term" value="F:purine nucleoside transmembrane transporter activity"/>
    <property type="evidence" value="ECO:0007669"/>
    <property type="project" value="UniProtKB-UniRule"/>
</dbReference>
<reference evidence="7" key="1">
    <citation type="journal article" date="2016" name="Nat. Genet.">
        <title>A high-quality carrot genome assembly provides new insights into carotenoid accumulation and asterid genome evolution.</title>
        <authorList>
            <person name="Iorizzo M."/>
            <person name="Ellison S."/>
            <person name="Senalik D."/>
            <person name="Zeng P."/>
            <person name="Satapoomin P."/>
            <person name="Huang J."/>
            <person name="Bowman M."/>
            <person name="Iovene M."/>
            <person name="Sanseverino W."/>
            <person name="Cavagnaro P."/>
            <person name="Yildiz M."/>
            <person name="Macko-Podgorni A."/>
            <person name="Moranska E."/>
            <person name="Grzebelus E."/>
            <person name="Grzebelus D."/>
            <person name="Ashrafi H."/>
            <person name="Zheng Z."/>
            <person name="Cheng S."/>
            <person name="Spooner D."/>
            <person name="Van Deynze A."/>
            <person name="Simon P."/>
        </authorList>
    </citation>
    <scope>NUCLEOTIDE SEQUENCE [LARGE SCALE GENOMIC DNA]</scope>
    <source>
        <tissue evidence="7">Leaf</tissue>
    </source>
</reference>
<evidence type="ECO:0000313" key="8">
    <source>
        <dbReference type="EMBL" id="WOG82585.1"/>
    </source>
</evidence>
<evidence type="ECO:0000256" key="5">
    <source>
        <dbReference type="ARBA" id="ARBA00023136"/>
    </source>
</evidence>
<evidence type="ECO:0000313" key="9">
    <source>
        <dbReference type="Proteomes" id="UP000077755"/>
    </source>
</evidence>
<proteinExistence type="inferred from homology"/>
<evidence type="ECO:0000256" key="6">
    <source>
        <dbReference type="RuleBase" id="RU368015"/>
    </source>
</evidence>
<evidence type="ECO:0000256" key="1">
    <source>
        <dbReference type="ARBA" id="ARBA00006213"/>
    </source>
</evidence>
<comment type="caution">
    <text evidence="6">Lacks conserved residue(s) required for the propagation of feature annotation.</text>
</comment>
<feature type="transmembrane region" description="Helical" evidence="6">
    <location>
        <begin position="236"/>
        <end position="257"/>
    </location>
</feature>
<keyword evidence="2 6" id="KW-0813">Transport</keyword>
<evidence type="ECO:0000256" key="3">
    <source>
        <dbReference type="ARBA" id="ARBA00022692"/>
    </source>
</evidence>
<dbReference type="GO" id="GO:0005345">
    <property type="term" value="F:purine nucleobase transmembrane transporter activity"/>
    <property type="evidence" value="ECO:0007669"/>
    <property type="project" value="UniProtKB-UniRule"/>
</dbReference>
<gene>
    <name evidence="7" type="ORF">DCAR_001767</name>
    <name evidence="8" type="ORF">DCAR_0101750</name>
</gene>
<comment type="similarity">
    <text evidence="1 6">Belongs to the purine permeases (TC 2.A.7.14) family.</text>
</comment>
<evidence type="ECO:0000256" key="2">
    <source>
        <dbReference type="ARBA" id="ARBA00022448"/>
    </source>
</evidence>
<feature type="transmembrane region" description="Helical" evidence="6">
    <location>
        <begin position="278"/>
        <end position="296"/>
    </location>
</feature>
<feature type="transmembrane region" description="Helical" evidence="6">
    <location>
        <begin position="84"/>
        <end position="109"/>
    </location>
</feature>
<dbReference type="EMBL" id="CP093343">
    <property type="protein sequence ID" value="WOG82585.1"/>
    <property type="molecule type" value="Genomic_DNA"/>
</dbReference>
<feature type="transmembrane region" description="Helical" evidence="6">
    <location>
        <begin position="42"/>
        <end position="64"/>
    </location>
</feature>
<dbReference type="Gramene" id="KZN09111">
    <property type="protein sequence ID" value="KZN09111"/>
    <property type="gene ID" value="DCAR_001767"/>
</dbReference>
<reference evidence="8" key="2">
    <citation type="submission" date="2022-03" db="EMBL/GenBank/DDBJ databases">
        <title>Draft title - Genomic analysis of global carrot germplasm unveils the trajectory of domestication and the origin of high carotenoid orange carrot.</title>
        <authorList>
            <person name="Iorizzo M."/>
            <person name="Ellison S."/>
            <person name="Senalik D."/>
            <person name="Macko-Podgorni A."/>
            <person name="Grzebelus D."/>
            <person name="Bostan H."/>
            <person name="Rolling W."/>
            <person name="Curaba J."/>
            <person name="Simon P."/>
        </authorList>
    </citation>
    <scope>NUCLEOTIDE SEQUENCE</scope>
    <source>
        <tissue evidence="8">Leaf</tissue>
    </source>
</reference>
<dbReference type="PANTHER" id="PTHR31376:SF105">
    <property type="entry name" value="PURINE PERMEASE-RELATED"/>
    <property type="match status" value="1"/>
</dbReference>
<dbReference type="GO" id="GO:0016020">
    <property type="term" value="C:membrane"/>
    <property type="evidence" value="ECO:0007669"/>
    <property type="project" value="UniProtKB-SubCell"/>
</dbReference>
<keyword evidence="3 6" id="KW-0812">Transmembrane</keyword>
<dbReference type="AlphaFoldDB" id="A0A166GM40"/>
<feature type="transmembrane region" description="Helical" evidence="6">
    <location>
        <begin position="6"/>
        <end position="30"/>
    </location>
</feature>
<feature type="transmembrane region" description="Helical" evidence="6">
    <location>
        <begin position="204"/>
        <end position="224"/>
    </location>
</feature>
<feature type="transmembrane region" description="Helical" evidence="6">
    <location>
        <begin position="116"/>
        <end position="135"/>
    </location>
</feature>
<keyword evidence="4 6" id="KW-1133">Transmembrane helix</keyword>
<dbReference type="Pfam" id="PF16913">
    <property type="entry name" value="PUNUT"/>
    <property type="match status" value="2"/>
</dbReference>
<evidence type="ECO:0000313" key="7">
    <source>
        <dbReference type="EMBL" id="KZN09111.1"/>
    </source>
</evidence>
<keyword evidence="9" id="KW-1185">Reference proteome</keyword>
<dbReference type="EMBL" id="LNRQ01000001">
    <property type="protein sequence ID" value="KZN09111.1"/>
    <property type="molecule type" value="Genomic_DNA"/>
</dbReference>
<dbReference type="Proteomes" id="UP000077755">
    <property type="component" value="Chromosome 1"/>
</dbReference>
<dbReference type="InterPro" id="IPR030182">
    <property type="entry name" value="PUP_plant"/>
</dbReference>
<accession>A0A166GM40</accession>
<evidence type="ECO:0000256" key="4">
    <source>
        <dbReference type="ARBA" id="ARBA00022989"/>
    </source>
</evidence>